<dbReference type="RefSeq" id="WP_120111359.1">
    <property type="nucleotide sequence ID" value="NZ_DATCMS010000001.1"/>
</dbReference>
<sequence length="128" mass="13368">MTPEHPDSPKGQPGIGQAALSGLCPQCGAKTLFDGLVKFAPRCRACGLDFGKFNVGDGPAAFLTLGIGALVAGLAIWLQLAAEPPFWVQALIWIPITTVLVLGGLRVSKAALLASEFRNKAGEGQQRK</sequence>
<feature type="transmembrane region" description="Helical" evidence="1">
    <location>
        <begin position="86"/>
        <end position="105"/>
    </location>
</feature>
<proteinExistence type="predicted"/>
<comment type="caution">
    <text evidence="2">The sequence shown here is derived from an EMBL/GenBank/DDBJ whole genome shotgun (WGS) entry which is preliminary data.</text>
</comment>
<gene>
    <name evidence="2" type="ORF">D6858_13055</name>
</gene>
<evidence type="ECO:0000313" key="3">
    <source>
        <dbReference type="Proteomes" id="UP000284322"/>
    </source>
</evidence>
<keyword evidence="1" id="KW-1133">Transmembrane helix</keyword>
<protein>
    <submittedName>
        <fullName evidence="2">DUF983 domain-containing protein</fullName>
    </submittedName>
</protein>
<dbReference type="OrthoDB" id="9799456at2"/>
<evidence type="ECO:0000256" key="1">
    <source>
        <dbReference type="SAM" id="Phobius"/>
    </source>
</evidence>
<dbReference type="Pfam" id="PF06170">
    <property type="entry name" value="DUF983"/>
    <property type="match status" value="1"/>
</dbReference>
<evidence type="ECO:0000313" key="2">
    <source>
        <dbReference type="EMBL" id="RJX65912.1"/>
    </source>
</evidence>
<organism evidence="2 3">
    <name type="scientific">Tsuneonella suprasediminis</name>
    <dbReference type="NCBI Taxonomy" id="2306996"/>
    <lineage>
        <taxon>Bacteria</taxon>
        <taxon>Pseudomonadati</taxon>
        <taxon>Pseudomonadota</taxon>
        <taxon>Alphaproteobacteria</taxon>
        <taxon>Sphingomonadales</taxon>
        <taxon>Erythrobacteraceae</taxon>
        <taxon>Tsuneonella</taxon>
    </lineage>
</organism>
<keyword evidence="1" id="KW-0472">Membrane</keyword>
<name>A0A419QYN4_9SPHN</name>
<keyword evidence="1" id="KW-0812">Transmembrane</keyword>
<keyword evidence="3" id="KW-1185">Reference proteome</keyword>
<dbReference type="EMBL" id="RAHJ01000021">
    <property type="protein sequence ID" value="RJX65912.1"/>
    <property type="molecule type" value="Genomic_DNA"/>
</dbReference>
<dbReference type="InterPro" id="IPR009325">
    <property type="entry name" value="DUF983"/>
</dbReference>
<reference evidence="2 3" key="1">
    <citation type="submission" date="2018-09" db="EMBL/GenBank/DDBJ databases">
        <title>Altererythrobacter sp.Ery1 and Ery12, the genome sequencing of novel strains in genus Alterythrobacter.</title>
        <authorList>
            <person name="Cheng H."/>
            <person name="Wu Y.-H."/>
            <person name="Fang C."/>
            <person name="Xu X.-W."/>
        </authorList>
    </citation>
    <scope>NUCLEOTIDE SEQUENCE [LARGE SCALE GENOMIC DNA]</scope>
    <source>
        <strain evidence="2 3">Ery12</strain>
    </source>
</reference>
<dbReference type="Proteomes" id="UP000284322">
    <property type="component" value="Unassembled WGS sequence"/>
</dbReference>
<feature type="transmembrane region" description="Helical" evidence="1">
    <location>
        <begin position="60"/>
        <end position="80"/>
    </location>
</feature>
<accession>A0A419QYN4</accession>
<dbReference type="AlphaFoldDB" id="A0A419QYN4"/>